<dbReference type="Gene3D" id="3.90.1510.10">
    <property type="entry name" value="Glycerate kinase, domain 2"/>
    <property type="match status" value="1"/>
</dbReference>
<dbReference type="STRING" id="459525.SAMN04488137_3235"/>
<keyword evidence="3 4" id="KW-0418">Kinase</keyword>
<keyword evidence="2 4" id="KW-0808">Transferase</keyword>
<evidence type="ECO:0000313" key="6">
    <source>
        <dbReference type="Proteomes" id="UP000199544"/>
    </source>
</evidence>
<name>A0A1G9Y6J3_9BACL</name>
<dbReference type="PIRSF" id="PIRSF006078">
    <property type="entry name" value="GlxK"/>
    <property type="match status" value="1"/>
</dbReference>
<evidence type="ECO:0000256" key="4">
    <source>
        <dbReference type="PIRNR" id="PIRNR006078"/>
    </source>
</evidence>
<dbReference type="OrthoDB" id="9774290at2"/>
<evidence type="ECO:0000256" key="2">
    <source>
        <dbReference type="ARBA" id="ARBA00022679"/>
    </source>
</evidence>
<dbReference type="Pfam" id="PF02595">
    <property type="entry name" value="Gly_kinase"/>
    <property type="match status" value="1"/>
</dbReference>
<accession>A0A1G9Y6J3</accession>
<dbReference type="InterPro" id="IPR018197">
    <property type="entry name" value="Glycerate_kinase_RE-like"/>
</dbReference>
<proteinExistence type="inferred from homology"/>
<dbReference type="NCBIfam" id="TIGR00045">
    <property type="entry name" value="glycerate kinase"/>
    <property type="match status" value="1"/>
</dbReference>
<dbReference type="InterPro" id="IPR004381">
    <property type="entry name" value="Glycerate_kinase"/>
</dbReference>
<evidence type="ECO:0000256" key="3">
    <source>
        <dbReference type="ARBA" id="ARBA00022777"/>
    </source>
</evidence>
<dbReference type="EMBL" id="FNHW01000001">
    <property type="protein sequence ID" value="SDN04687.1"/>
    <property type="molecule type" value="Genomic_DNA"/>
</dbReference>
<reference evidence="6" key="1">
    <citation type="submission" date="2016-10" db="EMBL/GenBank/DDBJ databases">
        <authorList>
            <person name="Varghese N."/>
            <person name="Submissions S."/>
        </authorList>
    </citation>
    <scope>NUCLEOTIDE SEQUENCE [LARGE SCALE GENOMIC DNA]</scope>
    <source>
        <strain evidence="6">CGMCC 1.6854</strain>
    </source>
</reference>
<dbReference type="SUPFAM" id="SSF110738">
    <property type="entry name" value="Glycerate kinase I"/>
    <property type="match status" value="1"/>
</dbReference>
<protein>
    <submittedName>
        <fullName evidence="5">Glycerate kinase</fullName>
    </submittedName>
</protein>
<dbReference type="PANTHER" id="PTHR21599">
    <property type="entry name" value="GLYCERATE KINASE"/>
    <property type="match status" value="1"/>
</dbReference>
<dbReference type="AlphaFoldDB" id="A0A1G9Y6J3"/>
<gene>
    <name evidence="5" type="ORF">SAMN04488137_3235</name>
</gene>
<evidence type="ECO:0000313" key="5">
    <source>
        <dbReference type="EMBL" id="SDN04687.1"/>
    </source>
</evidence>
<comment type="similarity">
    <text evidence="1 4">Belongs to the glycerate kinase type-1 family.</text>
</comment>
<keyword evidence="6" id="KW-1185">Reference proteome</keyword>
<dbReference type="PANTHER" id="PTHR21599:SF0">
    <property type="entry name" value="GLYCERATE KINASE"/>
    <property type="match status" value="1"/>
</dbReference>
<evidence type="ECO:0000256" key="1">
    <source>
        <dbReference type="ARBA" id="ARBA00006284"/>
    </source>
</evidence>
<dbReference type="Proteomes" id="UP000199544">
    <property type="component" value="Unassembled WGS sequence"/>
</dbReference>
<organism evidence="5 6">
    <name type="scientific">Fictibacillus solisalsi</name>
    <dbReference type="NCBI Taxonomy" id="459525"/>
    <lineage>
        <taxon>Bacteria</taxon>
        <taxon>Bacillati</taxon>
        <taxon>Bacillota</taxon>
        <taxon>Bacilli</taxon>
        <taxon>Bacillales</taxon>
        <taxon>Fictibacillaceae</taxon>
        <taxon>Fictibacillus</taxon>
    </lineage>
</organism>
<dbReference type="GO" id="GO:0031388">
    <property type="term" value="P:organic acid phosphorylation"/>
    <property type="evidence" value="ECO:0007669"/>
    <property type="project" value="UniProtKB-UniRule"/>
</dbReference>
<dbReference type="RefSeq" id="WP_090235952.1">
    <property type="nucleotide sequence ID" value="NZ_FNHW01000001.1"/>
</dbReference>
<dbReference type="GO" id="GO:0008887">
    <property type="term" value="F:glycerate kinase activity"/>
    <property type="evidence" value="ECO:0007669"/>
    <property type="project" value="UniProtKB-UniRule"/>
</dbReference>
<sequence length="389" mass="40504">MKIVIAPDSYKGSLSAMEAAAAIERGVKKADPSIETVLVPAADGGEGTMDTLVAATAGEKKEVKVTGPLGQEVVASYGVLGGTRMCVIEMAEASGLCLLTPEELNPLASTTYGAGQLIKQALDDGFRSFILAIGGSATNDGGAGMLQALGMKLLDKNGAGIGPGGGELSHLEVIDDTEFDRRIKDSTFLIASDVENPLVGRTGASAVFGPQKGATADMVSVLDQNLFHWADKVEELTGTRLHDLPGAGAAGGIGGAFQAFFSAQMKRGVDIVTEYAGLPKALDGADLVITGEGRVDFQTASGKTPMGVAQKAKEKDVPTVILAGSVGDGVDILYQYGIISITSIIQQPLTLREAMEQSSQLLEYSAEQVVRTFIYDKPTSESEVLHYET</sequence>
<dbReference type="InterPro" id="IPR036129">
    <property type="entry name" value="Glycerate_kinase_sf"/>
</dbReference>
<dbReference type="Gene3D" id="3.40.50.10350">
    <property type="entry name" value="Glycerate kinase, domain 1"/>
    <property type="match status" value="1"/>
</dbReference>
<dbReference type="InterPro" id="IPR018193">
    <property type="entry name" value="Glyc_kinase_flavodox-like_fold"/>
</dbReference>